<reference evidence="10" key="2">
    <citation type="submission" date="2022-03" db="EMBL/GenBank/DDBJ databases">
        <title>Draft title - Genomic analysis of global carrot germplasm unveils the trajectory of domestication and the origin of high carotenoid orange carrot.</title>
        <authorList>
            <person name="Iorizzo M."/>
            <person name="Ellison S."/>
            <person name="Senalik D."/>
            <person name="Macko-Podgorni A."/>
            <person name="Grzebelus D."/>
            <person name="Bostan H."/>
            <person name="Rolling W."/>
            <person name="Curaba J."/>
            <person name="Simon P."/>
        </authorList>
    </citation>
    <scope>NUCLEOTIDE SEQUENCE</scope>
    <source>
        <tissue evidence="10">Leaf</tissue>
    </source>
</reference>
<evidence type="ECO:0000256" key="2">
    <source>
        <dbReference type="ARBA" id="ARBA00022603"/>
    </source>
</evidence>
<gene>
    <name evidence="10" type="ORF">DCAR_0102651</name>
</gene>
<organism evidence="10 11">
    <name type="scientific">Daucus carota subsp. sativus</name>
    <name type="common">Carrot</name>
    <dbReference type="NCBI Taxonomy" id="79200"/>
    <lineage>
        <taxon>Eukaryota</taxon>
        <taxon>Viridiplantae</taxon>
        <taxon>Streptophyta</taxon>
        <taxon>Embryophyta</taxon>
        <taxon>Tracheophyta</taxon>
        <taxon>Spermatophyta</taxon>
        <taxon>Magnoliopsida</taxon>
        <taxon>eudicotyledons</taxon>
        <taxon>Gunneridae</taxon>
        <taxon>Pentapetalae</taxon>
        <taxon>asterids</taxon>
        <taxon>campanulids</taxon>
        <taxon>Apiales</taxon>
        <taxon>Apiaceae</taxon>
        <taxon>Apioideae</taxon>
        <taxon>Scandiceae</taxon>
        <taxon>Daucinae</taxon>
        <taxon>Daucus</taxon>
        <taxon>Daucus sect. Daucus</taxon>
    </lineage>
</organism>
<evidence type="ECO:0000256" key="7">
    <source>
        <dbReference type="ARBA" id="ARBA00023242"/>
    </source>
</evidence>
<dbReference type="GO" id="GO:0003677">
    <property type="term" value="F:DNA binding"/>
    <property type="evidence" value="ECO:0007669"/>
    <property type="project" value="UniProtKB-KW"/>
</dbReference>
<dbReference type="InterPro" id="IPR029063">
    <property type="entry name" value="SAM-dependent_MTases_sf"/>
</dbReference>
<dbReference type="EMBL" id="CP093343">
    <property type="protein sequence ID" value="WOG83476.1"/>
    <property type="molecule type" value="Genomic_DNA"/>
</dbReference>
<keyword evidence="2" id="KW-0489">Methyltransferase</keyword>
<evidence type="ECO:0000256" key="8">
    <source>
        <dbReference type="SAM" id="MobiDB-lite"/>
    </source>
</evidence>
<keyword evidence="4" id="KW-0949">S-adenosyl-L-methionine</keyword>
<feature type="domain" description="SAM-dependent MTase DRM-type" evidence="9">
    <location>
        <begin position="388"/>
        <end position="719"/>
    </location>
</feature>
<dbReference type="PROSITE" id="PS51680">
    <property type="entry name" value="SAM_MT_DRM"/>
    <property type="match status" value="1"/>
</dbReference>
<dbReference type="InterPro" id="IPR050390">
    <property type="entry name" value="C5-Methyltransferase"/>
</dbReference>
<dbReference type="PANTHER" id="PTHR23068">
    <property type="entry name" value="DNA CYTOSINE-5- -METHYLTRANSFERASE 3-RELATED"/>
    <property type="match status" value="1"/>
</dbReference>
<evidence type="ECO:0000256" key="3">
    <source>
        <dbReference type="ARBA" id="ARBA00022679"/>
    </source>
</evidence>
<keyword evidence="5" id="KW-0677">Repeat</keyword>
<feature type="compositionally biased region" description="Polar residues" evidence="8">
    <location>
        <begin position="301"/>
        <end position="314"/>
    </location>
</feature>
<evidence type="ECO:0000256" key="1">
    <source>
        <dbReference type="ARBA" id="ARBA00004123"/>
    </source>
</evidence>
<dbReference type="GO" id="GO:0008168">
    <property type="term" value="F:methyltransferase activity"/>
    <property type="evidence" value="ECO:0007669"/>
    <property type="project" value="UniProtKB-KW"/>
</dbReference>
<dbReference type="GO" id="GO:0005634">
    <property type="term" value="C:nucleus"/>
    <property type="evidence" value="ECO:0007669"/>
    <property type="project" value="UniProtKB-SubCell"/>
</dbReference>
<evidence type="ECO:0000313" key="10">
    <source>
        <dbReference type="EMBL" id="WOG83476.1"/>
    </source>
</evidence>
<evidence type="ECO:0000313" key="11">
    <source>
        <dbReference type="Proteomes" id="UP000077755"/>
    </source>
</evidence>
<evidence type="ECO:0000256" key="5">
    <source>
        <dbReference type="ARBA" id="ARBA00022737"/>
    </source>
</evidence>
<name>A0AAF1AKE7_DAUCS</name>
<dbReference type="InterPro" id="IPR030380">
    <property type="entry name" value="SAM_MeTfrase_DRM"/>
</dbReference>
<dbReference type="Gene3D" id="3.40.50.150">
    <property type="entry name" value="Vaccinia Virus protein VP39"/>
    <property type="match status" value="1"/>
</dbReference>
<sequence>MSNVKVEDNEDLQLDDMCPWKIGDNVASSSSSRVRSSFIEMGFPPSLVDKAIEENGEDNEGTLLETLFQYSAQKDTRPESLNSFGGFLNTNDELAGVVLPNEKVPHTSESSDSLDSLFGERNDASSHVDISMHVHPKEEPDISSGVKDGKKASLLMMNFSEDEVDYAINKLGENAPISDIIDFIAAAQIAENSEKNVQISNYGDDEKNADASTETLFGTLNNTLRLLEMGFSEKDISAAIDMCGSKASVEELADSIVSGQIGKYTYNPSWKRNASSSRSLYGMNGQGTMRYDDLTIKTEDTSPVSHSEFSSNGMMESCKGKRPKEGYIDESSSSKRLKEEYEDDSGAALPPWLEARQAISKTSSSRLAQKQRKPRLTGESISLPKPVSCKSLDRMVAGPPYFFYGNVLNLSQDSWIKISQFLYAVEPEFVNTQFFSAFSRKEGYVHNLPNENRFHLIPRSPMTIEEVIPSTKKWWPPWDTRKQISCINTDLTGISQQCNRLESLLNDYGGLLSIDQQTDLLHRCKIYNLVWVGHNKLKPIEPEHIERILGYPVNHTQAAGFSMHDRLQALKHSFQIDTLGYHLSVLKTMFPEGLTLLSLYSGVGGAEITLDRLGIRLKGVVSVETCEIKRKILKQWWSNSGQVGDLVQIEDIQKLSSSKFEILKQRFGGFDLVICQTPSTYNPKCPTIEDHGNISGLDFSMFYEFVRILQRVKSMMGNSR</sequence>
<dbReference type="GO" id="GO:0032259">
    <property type="term" value="P:methylation"/>
    <property type="evidence" value="ECO:0007669"/>
    <property type="project" value="UniProtKB-KW"/>
</dbReference>
<feature type="region of interest" description="Disordered" evidence="8">
    <location>
        <begin position="301"/>
        <end position="343"/>
    </location>
</feature>
<accession>A0AAF1AKE7</accession>
<evidence type="ECO:0000256" key="4">
    <source>
        <dbReference type="ARBA" id="ARBA00022691"/>
    </source>
</evidence>
<evidence type="ECO:0000256" key="6">
    <source>
        <dbReference type="ARBA" id="ARBA00023125"/>
    </source>
</evidence>
<dbReference type="Proteomes" id="UP000077755">
    <property type="component" value="Chromosome 1"/>
</dbReference>
<dbReference type="SUPFAM" id="SSF53335">
    <property type="entry name" value="S-adenosyl-L-methionine-dependent methyltransferases"/>
    <property type="match status" value="2"/>
</dbReference>
<reference evidence="10" key="1">
    <citation type="journal article" date="2016" name="Nat. Genet.">
        <title>A high-quality carrot genome assembly provides new insights into carotenoid accumulation and asterid genome evolution.</title>
        <authorList>
            <person name="Iorizzo M."/>
            <person name="Ellison S."/>
            <person name="Senalik D."/>
            <person name="Zeng P."/>
            <person name="Satapoomin P."/>
            <person name="Huang J."/>
            <person name="Bowman M."/>
            <person name="Iovene M."/>
            <person name="Sanseverino W."/>
            <person name="Cavagnaro P."/>
            <person name="Yildiz M."/>
            <person name="Macko-Podgorni A."/>
            <person name="Moranska E."/>
            <person name="Grzebelus E."/>
            <person name="Grzebelus D."/>
            <person name="Ashrafi H."/>
            <person name="Zheng Z."/>
            <person name="Cheng S."/>
            <person name="Spooner D."/>
            <person name="Van Deynze A."/>
            <person name="Simon P."/>
        </authorList>
    </citation>
    <scope>NUCLEOTIDE SEQUENCE</scope>
    <source>
        <tissue evidence="10">Leaf</tissue>
    </source>
</reference>
<keyword evidence="7" id="KW-0539">Nucleus</keyword>
<feature type="compositionally biased region" description="Basic and acidic residues" evidence="8">
    <location>
        <begin position="323"/>
        <end position="339"/>
    </location>
</feature>
<comment type="subcellular location">
    <subcellularLocation>
        <location evidence="1">Nucleus</location>
    </subcellularLocation>
</comment>
<keyword evidence="11" id="KW-1185">Reference proteome</keyword>
<dbReference type="PANTHER" id="PTHR23068:SF11">
    <property type="entry name" value="INACTIVE DNA (CYTOSINE-5)-METHYLTRANSFERASE DRM3-RELATED"/>
    <property type="match status" value="1"/>
</dbReference>
<keyword evidence="3" id="KW-0808">Transferase</keyword>
<keyword evidence="6" id="KW-0238">DNA-binding</keyword>
<dbReference type="AlphaFoldDB" id="A0AAF1AKE7"/>
<evidence type="ECO:0000259" key="9">
    <source>
        <dbReference type="PROSITE" id="PS51680"/>
    </source>
</evidence>
<feature type="region of interest" description="Disordered" evidence="8">
    <location>
        <begin position="360"/>
        <end position="380"/>
    </location>
</feature>
<protein>
    <recommendedName>
        <fullName evidence="9">SAM-dependent MTase DRM-type domain-containing protein</fullName>
    </recommendedName>
</protein>
<proteinExistence type="predicted"/>